<proteinExistence type="predicted"/>
<evidence type="ECO:0008006" key="4">
    <source>
        <dbReference type="Google" id="ProtNLM"/>
    </source>
</evidence>
<dbReference type="RefSeq" id="WP_344568629.1">
    <property type="nucleotide sequence ID" value="NZ_BAAARJ010000017.1"/>
</dbReference>
<evidence type="ECO:0000313" key="2">
    <source>
        <dbReference type="EMBL" id="GAA2628508.1"/>
    </source>
</evidence>
<reference evidence="2 3" key="1">
    <citation type="journal article" date="2019" name="Int. J. Syst. Evol. Microbiol.">
        <title>The Global Catalogue of Microorganisms (GCM) 10K type strain sequencing project: providing services to taxonomists for standard genome sequencing and annotation.</title>
        <authorList>
            <consortium name="The Broad Institute Genomics Platform"/>
            <consortium name="The Broad Institute Genome Sequencing Center for Infectious Disease"/>
            <person name="Wu L."/>
            <person name="Ma J."/>
        </authorList>
    </citation>
    <scope>NUCLEOTIDE SEQUENCE [LARGE SCALE GENOMIC DNA]</scope>
    <source>
        <strain evidence="2 3">JCM 16373</strain>
    </source>
</reference>
<comment type="caution">
    <text evidence="2">The sequence shown here is derived from an EMBL/GenBank/DDBJ whole genome shotgun (WGS) entry which is preliminary data.</text>
</comment>
<accession>A0ABN3QK09</accession>
<evidence type="ECO:0000256" key="1">
    <source>
        <dbReference type="SAM" id="MobiDB-lite"/>
    </source>
</evidence>
<feature type="region of interest" description="Disordered" evidence="1">
    <location>
        <begin position="115"/>
        <end position="168"/>
    </location>
</feature>
<organism evidence="2 3">
    <name type="scientific">Streptomyces axinellae</name>
    <dbReference type="NCBI Taxonomy" id="552788"/>
    <lineage>
        <taxon>Bacteria</taxon>
        <taxon>Bacillati</taxon>
        <taxon>Actinomycetota</taxon>
        <taxon>Actinomycetes</taxon>
        <taxon>Kitasatosporales</taxon>
        <taxon>Streptomycetaceae</taxon>
        <taxon>Streptomyces</taxon>
    </lineage>
</organism>
<keyword evidence="3" id="KW-1185">Reference proteome</keyword>
<dbReference type="Proteomes" id="UP001501447">
    <property type="component" value="Unassembled WGS sequence"/>
</dbReference>
<sequence>MEALFLLIALAAVFGAVAYPAMRRRRLGQGHRDGVRGFTQALDPSAGYGFVPSDQLDVRLPGPDRELVEALEETQRGQEWEPVARLLAFTGDEYELRWQRVQSLAGAAAMELARSREPARSRELGAPGTGTFGADASGPGASGPGGARDAVSFSKDFSRQEPSPQQDARWLRDWRAQQPRDPGGAQVYAQFLVFQALAEPGGSDDRRIILEEARNVAHDAAELDPADPTPHLTELFIARHLEYREADFESLWSSVRRLAPDHMGAHLAALPYWSAKWAGSKEQADAFARTAASHAPEGTLLPALPLFAAYDHLPEVNMVRGLYQSEEIAQAIEAAEFAVDQVEDDHPVRPHVLHLLVWFLVRAERYAEALEALAAVDGHVGAVPWVDEGDPAAAYAAYRALAVAGYESTGGARTPH</sequence>
<protein>
    <recommendedName>
        <fullName evidence="4">DUF4034 domain-containing protein</fullName>
    </recommendedName>
</protein>
<dbReference type="EMBL" id="BAAARJ010000017">
    <property type="protein sequence ID" value="GAA2628508.1"/>
    <property type="molecule type" value="Genomic_DNA"/>
</dbReference>
<gene>
    <name evidence="2" type="ORF">GCM10009863_49610</name>
</gene>
<name>A0ABN3QK09_9ACTN</name>
<evidence type="ECO:0000313" key="3">
    <source>
        <dbReference type="Proteomes" id="UP001501447"/>
    </source>
</evidence>